<sequence length="212" mass="24098">MKIDLRNLSFEPKNKSVFTGLNYCFESGIKYLIQGASGCGKSSLLRFISSLDDASSGEILINDHKIDDYCEYRKNCQWLSQTPHIYNLSVKENLEMALNYHQMDPPNTEDLTCLIKQLFPEGLDLDTNAMALSGGQKHRLALLRAILLQPQALLCDEISAGLDELSRKLSEEFIFRYCEKMTVIFVSHIKESFAGKMNITTLNMTSKELREI</sequence>
<evidence type="ECO:0000259" key="3">
    <source>
        <dbReference type="PROSITE" id="PS50893"/>
    </source>
</evidence>
<evidence type="ECO:0000256" key="2">
    <source>
        <dbReference type="ARBA" id="ARBA00022840"/>
    </source>
</evidence>
<keyword evidence="2 4" id="KW-0067">ATP-binding</keyword>
<dbReference type="Proteomes" id="UP001214250">
    <property type="component" value="Chromosome 1"/>
</dbReference>
<gene>
    <name evidence="4" type="ORF">PQO03_11350</name>
</gene>
<dbReference type="RefSeq" id="WP_274150378.1">
    <property type="nucleotide sequence ID" value="NZ_CP117811.1"/>
</dbReference>
<dbReference type="PANTHER" id="PTHR24221:SF654">
    <property type="entry name" value="ATP-BINDING CASSETTE SUB-FAMILY B MEMBER 6"/>
    <property type="match status" value="1"/>
</dbReference>
<keyword evidence="1" id="KW-0547">Nucleotide-binding</keyword>
<dbReference type="Gene3D" id="3.40.50.300">
    <property type="entry name" value="P-loop containing nucleotide triphosphate hydrolases"/>
    <property type="match status" value="1"/>
</dbReference>
<dbReference type="PANTHER" id="PTHR24221">
    <property type="entry name" value="ATP-BINDING CASSETTE SUB-FAMILY B"/>
    <property type="match status" value="1"/>
</dbReference>
<organism evidence="4 5">
    <name type="scientific">Lentisphaera profundi</name>
    <dbReference type="NCBI Taxonomy" id="1658616"/>
    <lineage>
        <taxon>Bacteria</taxon>
        <taxon>Pseudomonadati</taxon>
        <taxon>Lentisphaerota</taxon>
        <taxon>Lentisphaeria</taxon>
        <taxon>Lentisphaerales</taxon>
        <taxon>Lentisphaeraceae</taxon>
        <taxon>Lentisphaera</taxon>
    </lineage>
</organism>
<dbReference type="InterPro" id="IPR003593">
    <property type="entry name" value="AAA+_ATPase"/>
</dbReference>
<reference evidence="4 5" key="1">
    <citation type="submission" date="2023-02" db="EMBL/GenBank/DDBJ databases">
        <title>Genome sequence of Lentisphaera profundi SAORIC-696.</title>
        <authorList>
            <person name="Kim e."/>
            <person name="Cho J.-C."/>
            <person name="Choi A."/>
            <person name="Kang I."/>
        </authorList>
    </citation>
    <scope>NUCLEOTIDE SEQUENCE [LARGE SCALE GENOMIC DNA]</scope>
    <source>
        <strain evidence="4 5">SAORIC-696</strain>
    </source>
</reference>
<evidence type="ECO:0000313" key="4">
    <source>
        <dbReference type="EMBL" id="WDE96304.1"/>
    </source>
</evidence>
<dbReference type="Pfam" id="PF00005">
    <property type="entry name" value="ABC_tran"/>
    <property type="match status" value="1"/>
</dbReference>
<evidence type="ECO:0000256" key="1">
    <source>
        <dbReference type="ARBA" id="ARBA00022741"/>
    </source>
</evidence>
<dbReference type="GO" id="GO:0005524">
    <property type="term" value="F:ATP binding"/>
    <property type="evidence" value="ECO:0007669"/>
    <property type="project" value="UniProtKB-KW"/>
</dbReference>
<protein>
    <submittedName>
        <fullName evidence="4">ATP-binding cassette domain-containing protein</fullName>
    </submittedName>
</protein>
<dbReference type="InterPro" id="IPR039421">
    <property type="entry name" value="Type_1_exporter"/>
</dbReference>
<feature type="domain" description="ABC transporter" evidence="3">
    <location>
        <begin position="3"/>
        <end position="212"/>
    </location>
</feature>
<accession>A0ABY7VRF6</accession>
<name>A0ABY7VRF6_9BACT</name>
<dbReference type="SUPFAM" id="SSF52540">
    <property type="entry name" value="P-loop containing nucleoside triphosphate hydrolases"/>
    <property type="match status" value="1"/>
</dbReference>
<dbReference type="PROSITE" id="PS50893">
    <property type="entry name" value="ABC_TRANSPORTER_2"/>
    <property type="match status" value="1"/>
</dbReference>
<evidence type="ECO:0000313" key="5">
    <source>
        <dbReference type="Proteomes" id="UP001214250"/>
    </source>
</evidence>
<proteinExistence type="predicted"/>
<dbReference type="InterPro" id="IPR027417">
    <property type="entry name" value="P-loop_NTPase"/>
</dbReference>
<dbReference type="EMBL" id="CP117811">
    <property type="protein sequence ID" value="WDE96304.1"/>
    <property type="molecule type" value="Genomic_DNA"/>
</dbReference>
<dbReference type="SMART" id="SM00382">
    <property type="entry name" value="AAA"/>
    <property type="match status" value="1"/>
</dbReference>
<dbReference type="InterPro" id="IPR003439">
    <property type="entry name" value="ABC_transporter-like_ATP-bd"/>
</dbReference>
<keyword evidence="5" id="KW-1185">Reference proteome</keyword>